<dbReference type="Gene3D" id="3.40.30.10">
    <property type="entry name" value="Glutaredoxin"/>
    <property type="match status" value="1"/>
</dbReference>
<dbReference type="InterPro" id="IPR004045">
    <property type="entry name" value="Glutathione_S-Trfase_N"/>
</dbReference>
<evidence type="ECO:0000313" key="2">
    <source>
        <dbReference type="EMBL" id="TQM91792.1"/>
    </source>
</evidence>
<feature type="domain" description="GST N-terminal" evidence="1">
    <location>
        <begin position="2"/>
        <end position="85"/>
    </location>
</feature>
<dbReference type="Gene3D" id="1.20.1050.10">
    <property type="match status" value="1"/>
</dbReference>
<evidence type="ECO:0000313" key="3">
    <source>
        <dbReference type="Proteomes" id="UP000320582"/>
    </source>
</evidence>
<organism evidence="2 3">
    <name type="scientific">Roseinatronobacter monicus</name>
    <dbReference type="NCBI Taxonomy" id="393481"/>
    <lineage>
        <taxon>Bacteria</taxon>
        <taxon>Pseudomonadati</taxon>
        <taxon>Pseudomonadota</taxon>
        <taxon>Alphaproteobacteria</taxon>
        <taxon>Rhodobacterales</taxon>
        <taxon>Paracoccaceae</taxon>
        <taxon>Roseinatronobacter</taxon>
    </lineage>
</organism>
<keyword evidence="2" id="KW-0808">Transferase</keyword>
<dbReference type="SUPFAM" id="SSF52833">
    <property type="entry name" value="Thioredoxin-like"/>
    <property type="match status" value="1"/>
</dbReference>
<gene>
    <name evidence="2" type="ORF">BD293_0367</name>
</gene>
<dbReference type="CDD" id="cd03049">
    <property type="entry name" value="GST_N_3"/>
    <property type="match status" value="1"/>
</dbReference>
<keyword evidence="3" id="KW-1185">Reference proteome</keyword>
<protein>
    <submittedName>
        <fullName evidence="2">Glutathione S-transferase</fullName>
    </submittedName>
</protein>
<dbReference type="Pfam" id="PF13410">
    <property type="entry name" value="GST_C_2"/>
    <property type="match status" value="1"/>
</dbReference>
<dbReference type="SUPFAM" id="SSF47616">
    <property type="entry name" value="GST C-terminal domain-like"/>
    <property type="match status" value="1"/>
</dbReference>
<reference evidence="2 3" key="1">
    <citation type="submission" date="2019-06" db="EMBL/GenBank/DDBJ databases">
        <title>Genomic Encyclopedia of Archaeal and Bacterial Type Strains, Phase II (KMG-II): from individual species to whole genera.</title>
        <authorList>
            <person name="Goeker M."/>
        </authorList>
    </citation>
    <scope>NUCLEOTIDE SEQUENCE [LARGE SCALE GENOMIC DNA]</scope>
    <source>
        <strain evidence="2 3">DSM 18423</strain>
    </source>
</reference>
<dbReference type="EMBL" id="VFPT01000001">
    <property type="protein sequence ID" value="TQM91792.1"/>
    <property type="molecule type" value="Genomic_DNA"/>
</dbReference>
<dbReference type="CDD" id="cd03205">
    <property type="entry name" value="GST_C_6"/>
    <property type="match status" value="1"/>
</dbReference>
<dbReference type="GO" id="GO:0016740">
    <property type="term" value="F:transferase activity"/>
    <property type="evidence" value="ECO:0007669"/>
    <property type="project" value="UniProtKB-KW"/>
</dbReference>
<dbReference type="InterPro" id="IPR036249">
    <property type="entry name" value="Thioredoxin-like_sf"/>
</dbReference>
<dbReference type="Proteomes" id="UP000320582">
    <property type="component" value="Unassembled WGS sequence"/>
</dbReference>
<dbReference type="PROSITE" id="PS50404">
    <property type="entry name" value="GST_NTER"/>
    <property type="match status" value="1"/>
</dbReference>
<dbReference type="InterPro" id="IPR036282">
    <property type="entry name" value="Glutathione-S-Trfase_C_sf"/>
</dbReference>
<evidence type="ECO:0000259" key="1">
    <source>
        <dbReference type="PROSITE" id="PS50404"/>
    </source>
</evidence>
<dbReference type="AlphaFoldDB" id="A0A543K9R3"/>
<sequence>MSGLTLHFSHTSPYVRKVMVLAHEAGLVDQLELVTGSGTPLDAGGAPIEANPLGKVPTLTRADGSALYDSRVICQYLDARAGGGLYPEGARRWDALTLEATADGILDAALLMVYEARLRPEEIRFAPFVEGQWDKIDRALDVIEARWMAYLAGPLCIGQIALGCATSYLDLRHAARDWRATRPALAQWDARFGARDSMRATRPPVG</sequence>
<proteinExistence type="predicted"/>
<dbReference type="Pfam" id="PF13409">
    <property type="entry name" value="GST_N_2"/>
    <property type="match status" value="1"/>
</dbReference>
<accession>A0A543K9R3</accession>
<comment type="caution">
    <text evidence="2">The sequence shown here is derived from an EMBL/GenBank/DDBJ whole genome shotgun (WGS) entry which is preliminary data.</text>
</comment>
<name>A0A543K9R3_9RHOB</name>